<protein>
    <submittedName>
        <fullName evidence="2">Uncharacterized protein</fullName>
    </submittedName>
</protein>
<feature type="compositionally biased region" description="Polar residues" evidence="1">
    <location>
        <begin position="58"/>
        <end position="73"/>
    </location>
</feature>
<dbReference type="Proteomes" id="UP000762676">
    <property type="component" value="Unassembled WGS sequence"/>
</dbReference>
<dbReference type="AlphaFoldDB" id="A0AAV4ECM8"/>
<keyword evidence="3" id="KW-1185">Reference proteome</keyword>
<organism evidence="2 3">
    <name type="scientific">Elysia marginata</name>
    <dbReference type="NCBI Taxonomy" id="1093978"/>
    <lineage>
        <taxon>Eukaryota</taxon>
        <taxon>Metazoa</taxon>
        <taxon>Spiralia</taxon>
        <taxon>Lophotrochozoa</taxon>
        <taxon>Mollusca</taxon>
        <taxon>Gastropoda</taxon>
        <taxon>Heterobranchia</taxon>
        <taxon>Euthyneura</taxon>
        <taxon>Panpulmonata</taxon>
        <taxon>Sacoglossa</taxon>
        <taxon>Placobranchoidea</taxon>
        <taxon>Plakobranchidae</taxon>
        <taxon>Elysia</taxon>
    </lineage>
</organism>
<feature type="region of interest" description="Disordered" evidence="1">
    <location>
        <begin position="1"/>
        <end position="28"/>
    </location>
</feature>
<name>A0AAV4ECM8_9GAST</name>
<comment type="caution">
    <text evidence="2">The sequence shown here is derived from an EMBL/GenBank/DDBJ whole genome shotgun (WGS) entry which is preliminary data.</text>
</comment>
<reference evidence="2 3" key="1">
    <citation type="journal article" date="2021" name="Elife">
        <title>Chloroplast acquisition without the gene transfer in kleptoplastic sea slugs, Plakobranchus ocellatus.</title>
        <authorList>
            <person name="Maeda T."/>
            <person name="Takahashi S."/>
            <person name="Yoshida T."/>
            <person name="Shimamura S."/>
            <person name="Takaki Y."/>
            <person name="Nagai Y."/>
            <person name="Toyoda A."/>
            <person name="Suzuki Y."/>
            <person name="Arimoto A."/>
            <person name="Ishii H."/>
            <person name="Satoh N."/>
            <person name="Nishiyama T."/>
            <person name="Hasebe M."/>
            <person name="Maruyama T."/>
            <person name="Minagawa J."/>
            <person name="Obokata J."/>
            <person name="Shigenobu S."/>
        </authorList>
    </citation>
    <scope>NUCLEOTIDE SEQUENCE [LARGE SCALE GENOMIC DNA]</scope>
</reference>
<sequence>MVQYVGHRLGPVQSVTLNPGETKTKTTHRQYNCRGVSCLIETFSTRTVSHYASREPLPSTSAWSRQKQTTGRLESQGPVEPKSRET</sequence>
<accession>A0AAV4ECM8</accession>
<feature type="region of interest" description="Disordered" evidence="1">
    <location>
        <begin position="50"/>
        <end position="86"/>
    </location>
</feature>
<evidence type="ECO:0000313" key="2">
    <source>
        <dbReference type="EMBL" id="GFR58323.1"/>
    </source>
</evidence>
<gene>
    <name evidence="2" type="ORF">ElyMa_000026600</name>
</gene>
<proteinExistence type="predicted"/>
<evidence type="ECO:0000313" key="3">
    <source>
        <dbReference type="Proteomes" id="UP000762676"/>
    </source>
</evidence>
<evidence type="ECO:0000256" key="1">
    <source>
        <dbReference type="SAM" id="MobiDB-lite"/>
    </source>
</evidence>
<dbReference type="EMBL" id="BMAT01000040">
    <property type="protein sequence ID" value="GFR58323.1"/>
    <property type="molecule type" value="Genomic_DNA"/>
</dbReference>